<dbReference type="PANTHER" id="PTHR28181">
    <property type="entry name" value="UPF0655 PROTEIN YCR015C"/>
    <property type="match status" value="1"/>
</dbReference>
<keyword evidence="2" id="KW-1185">Reference proteome</keyword>
<gene>
    <name evidence="1" type="ORF">LAMI_0E06348G</name>
</gene>
<evidence type="ECO:0000313" key="1">
    <source>
        <dbReference type="EMBL" id="SCU91551.1"/>
    </source>
</evidence>
<evidence type="ECO:0000313" key="2">
    <source>
        <dbReference type="Proteomes" id="UP000191024"/>
    </source>
</evidence>
<dbReference type="Proteomes" id="UP000191024">
    <property type="component" value="Chromosome E"/>
</dbReference>
<sequence length="304" mass="34583">MKTILISDFDETITTKDTISILGELPYRSKQCEVPWSHFVETYLQGYRRYETTPRKLPLLGPDVLAGEQPITTANYDQAFQAEIQYQNSLRPIELNSLAELERTEAFTDVTETDVLDLAADQKQLIQEGFPTALPLCDEFHVLSVNWCTDFILAVIKSSTLDPETLQKINPAQVYCNSLIRRGPHYTGLFEKTIVTGYDKLDKLNKLVNSFPPNLTCWYVGDSESDLLSILHPKINGVLLLDPHTNEKKFRRIASDIMGLNQAVVTGIIQDATFEYRKFTCKQNGNLLVFAKNWHAIARLLHQD</sequence>
<dbReference type="OrthoDB" id="10255128at2759"/>
<dbReference type="InterPro" id="IPR023214">
    <property type="entry name" value="HAD_sf"/>
</dbReference>
<dbReference type="AlphaFoldDB" id="A0A1G4JLS8"/>
<reference evidence="1 2" key="1">
    <citation type="submission" date="2016-03" db="EMBL/GenBank/DDBJ databases">
        <authorList>
            <person name="Devillers H."/>
        </authorList>
    </citation>
    <scope>NUCLEOTIDE SEQUENCE [LARGE SCALE GENOMIC DNA]</scope>
    <source>
        <strain evidence="1">CBS 11717</strain>
    </source>
</reference>
<accession>A0A1G4JLS8</accession>
<dbReference type="Gene3D" id="3.40.50.1000">
    <property type="entry name" value="HAD superfamily/HAD-like"/>
    <property type="match status" value="1"/>
</dbReference>
<dbReference type="SUPFAM" id="SSF56784">
    <property type="entry name" value="HAD-like"/>
    <property type="match status" value="1"/>
</dbReference>
<organism evidence="1 2">
    <name type="scientific">Lachancea mirantina</name>
    <dbReference type="NCBI Taxonomy" id="1230905"/>
    <lineage>
        <taxon>Eukaryota</taxon>
        <taxon>Fungi</taxon>
        <taxon>Dikarya</taxon>
        <taxon>Ascomycota</taxon>
        <taxon>Saccharomycotina</taxon>
        <taxon>Saccharomycetes</taxon>
        <taxon>Saccharomycetales</taxon>
        <taxon>Saccharomycetaceae</taxon>
        <taxon>Lachancea</taxon>
    </lineage>
</organism>
<dbReference type="InterPro" id="IPR036412">
    <property type="entry name" value="HAD-like_sf"/>
</dbReference>
<name>A0A1G4JLS8_9SACH</name>
<dbReference type="STRING" id="1230905.A0A1G4JLS8"/>
<dbReference type="PANTHER" id="PTHR28181:SF1">
    <property type="entry name" value="COLD TOLERANCE PROTEIN 1"/>
    <property type="match status" value="1"/>
</dbReference>
<dbReference type="EMBL" id="LT598465">
    <property type="protein sequence ID" value="SCU91551.1"/>
    <property type="molecule type" value="Genomic_DNA"/>
</dbReference>
<protein>
    <submittedName>
        <fullName evidence="1">LAMI_0E06348g1_1</fullName>
    </submittedName>
</protein>
<dbReference type="InterPro" id="IPR050849">
    <property type="entry name" value="HAD-like_hydrolase_phosphatase"/>
</dbReference>
<proteinExistence type="predicted"/>